<dbReference type="Proteomes" id="UP001652661">
    <property type="component" value="Chromosome 4"/>
</dbReference>
<proteinExistence type="predicted"/>
<keyword evidence="2" id="KW-1185">Reference proteome</keyword>
<organism evidence="2 3">
    <name type="scientific">Drosophila kikkawai</name>
    <name type="common">Fruit fly</name>
    <dbReference type="NCBI Taxonomy" id="30033"/>
    <lineage>
        <taxon>Eukaryota</taxon>
        <taxon>Metazoa</taxon>
        <taxon>Ecdysozoa</taxon>
        <taxon>Arthropoda</taxon>
        <taxon>Hexapoda</taxon>
        <taxon>Insecta</taxon>
        <taxon>Pterygota</taxon>
        <taxon>Neoptera</taxon>
        <taxon>Endopterygota</taxon>
        <taxon>Diptera</taxon>
        <taxon>Brachycera</taxon>
        <taxon>Muscomorpha</taxon>
        <taxon>Ephydroidea</taxon>
        <taxon>Drosophilidae</taxon>
        <taxon>Drosophila</taxon>
        <taxon>Sophophora</taxon>
    </lineage>
</organism>
<protein>
    <submittedName>
        <fullName evidence="3">GIGYF family protein Gyf-like</fullName>
    </submittedName>
</protein>
<gene>
    <name evidence="3" type="primary">LOC138929055</name>
</gene>
<reference evidence="3" key="1">
    <citation type="submission" date="2025-08" db="UniProtKB">
        <authorList>
            <consortium name="RefSeq"/>
        </authorList>
    </citation>
    <scope>IDENTIFICATION</scope>
    <source>
        <strain evidence="3">14028-0561.14</strain>
        <tissue evidence="3">Whole fly</tissue>
    </source>
</reference>
<sequence length="66" mass="7207">MVLQGMCKPAPAITPSSNDNTDNKNKQKKIKKIKMTRMDARSILGFSVTAAEGRINVGVRDYVDGP</sequence>
<dbReference type="RefSeq" id="XP_070143816.1">
    <property type="nucleotide sequence ID" value="XM_070287715.1"/>
</dbReference>
<evidence type="ECO:0000313" key="3">
    <source>
        <dbReference type="RefSeq" id="XP_070143816.1"/>
    </source>
</evidence>
<feature type="region of interest" description="Disordered" evidence="1">
    <location>
        <begin position="1"/>
        <end position="31"/>
    </location>
</feature>
<dbReference type="GeneID" id="138929055"/>
<accession>A0ABM4GM65</accession>
<evidence type="ECO:0000256" key="1">
    <source>
        <dbReference type="SAM" id="MobiDB-lite"/>
    </source>
</evidence>
<name>A0ABM4GM65_DROKI</name>
<evidence type="ECO:0000313" key="2">
    <source>
        <dbReference type="Proteomes" id="UP001652661"/>
    </source>
</evidence>